<dbReference type="Pfam" id="PF06974">
    <property type="entry name" value="WS_DGAT_C"/>
    <property type="match status" value="1"/>
</dbReference>
<evidence type="ECO:0000313" key="16">
    <source>
        <dbReference type="Proteomes" id="UP000320095"/>
    </source>
</evidence>
<keyword evidence="5 11" id="KW-0444">Lipid biosynthesis</keyword>
<sequence length="484" mass="51657">MTPPDDDRMDAFDQLLHRGEANPRTRSGMMSIELVDRAPEWARFQGCFDRASRTVARLRQKVVMPIVPTARPRWVVDPDFDLNYHVRRVRVPEPGTLREVFDLAEVMLQSPMDISRPLWTVTLVEGVSDGRAAVLSHMSHAVTDGLGGLEMFAEIYDGQRDPAPRPAARIPIPQDLSANELTVSGINGLPGALAAGLRAAAGTAVAAAARVARDPVPTIAGALDYLRSGMRIMGSAAPTSPLLRRRGLATRSEAIDVDFADLRAAAKAAGGSLNDAYLAALCGMLRRYHDALGVPIDTLPMTVPVSVRTDDDAAGGNRFAGVTLAAPVGEVDAVLRIQDIRAQMRSRRDEPALGMLGAIAPVLSLLPQPVIDSITDSISVPDVQASNVPGYTGDTYLAGAKVLRQYGLGPLPGVAMMVVMVSRAGLCTVTIRYDRASVTDPDLFADYLRAGFDEVLALEGPPPRAAAAPASVPTRAARWSEPVR</sequence>
<evidence type="ECO:0000259" key="14">
    <source>
        <dbReference type="Pfam" id="PF06974"/>
    </source>
</evidence>
<organism evidence="15 16">
    <name type="scientific">Mycolicibacterium hodleri</name>
    <dbReference type="NCBI Taxonomy" id="49897"/>
    <lineage>
        <taxon>Bacteria</taxon>
        <taxon>Bacillati</taxon>
        <taxon>Actinomycetota</taxon>
        <taxon>Actinomycetes</taxon>
        <taxon>Mycobacteriales</taxon>
        <taxon>Mycobacteriaceae</taxon>
        <taxon>Mycolicibacterium</taxon>
    </lineage>
</organism>
<comment type="pathway">
    <text evidence="1 11">Glycerolipid metabolism; triacylglycerol biosynthesis.</text>
</comment>
<feature type="domain" description="O-acyltransferase WSD1-like N-terminal" evidence="13">
    <location>
        <begin position="8"/>
        <end position="277"/>
    </location>
</feature>
<dbReference type="GO" id="GO:0006071">
    <property type="term" value="P:glycerol metabolic process"/>
    <property type="evidence" value="ECO:0007669"/>
    <property type="project" value="UniProtKB-KW"/>
</dbReference>
<evidence type="ECO:0000256" key="2">
    <source>
        <dbReference type="ARBA" id="ARBA00005189"/>
    </source>
</evidence>
<dbReference type="RefSeq" id="WP_140687401.1">
    <property type="nucleotide sequence ID" value="NZ_RCZG01000001.1"/>
</dbReference>
<keyword evidence="7 11" id="KW-0319">Glycerol metabolism</keyword>
<comment type="similarity">
    <text evidence="3 11">Belongs to the long-chain O-acyltransferase family.</text>
</comment>
<evidence type="ECO:0000256" key="3">
    <source>
        <dbReference type="ARBA" id="ARBA00009587"/>
    </source>
</evidence>
<dbReference type="AlphaFoldDB" id="A0A502EHU1"/>
<dbReference type="EMBL" id="RCZG01000001">
    <property type="protein sequence ID" value="TPG36649.1"/>
    <property type="molecule type" value="Genomic_DNA"/>
</dbReference>
<dbReference type="GO" id="GO:0004144">
    <property type="term" value="F:diacylglycerol O-acyltransferase activity"/>
    <property type="evidence" value="ECO:0007669"/>
    <property type="project" value="UniProtKB-EC"/>
</dbReference>
<dbReference type="SUPFAM" id="SSF52777">
    <property type="entry name" value="CoA-dependent acyltransferases"/>
    <property type="match status" value="1"/>
</dbReference>
<comment type="catalytic activity">
    <reaction evidence="10 11">
        <text>an acyl-CoA + a 1,2-diacyl-sn-glycerol = a triacyl-sn-glycerol + CoA</text>
        <dbReference type="Rhea" id="RHEA:10868"/>
        <dbReference type="ChEBI" id="CHEBI:17815"/>
        <dbReference type="ChEBI" id="CHEBI:57287"/>
        <dbReference type="ChEBI" id="CHEBI:58342"/>
        <dbReference type="ChEBI" id="CHEBI:64615"/>
        <dbReference type="EC" id="2.3.1.20"/>
    </reaction>
</comment>
<dbReference type="PANTHER" id="PTHR31650:SF1">
    <property type="entry name" value="WAX ESTER SYNTHASE_DIACYLGLYCEROL ACYLTRANSFERASE 4-RELATED"/>
    <property type="match status" value="1"/>
</dbReference>
<comment type="caution">
    <text evidence="15">The sequence shown here is derived from an EMBL/GenBank/DDBJ whole genome shotgun (WGS) entry which is preliminary data.</text>
</comment>
<dbReference type="GO" id="GO:0005886">
    <property type="term" value="C:plasma membrane"/>
    <property type="evidence" value="ECO:0007669"/>
    <property type="project" value="TreeGrafter"/>
</dbReference>
<feature type="domain" description="O-acyltransferase WSD1 C-terminal" evidence="14">
    <location>
        <begin position="316"/>
        <end position="454"/>
    </location>
</feature>
<evidence type="ECO:0000256" key="8">
    <source>
        <dbReference type="ARBA" id="ARBA00023098"/>
    </source>
</evidence>
<dbReference type="InterPro" id="IPR014292">
    <property type="entry name" value="Acyl_transf_WS/DGAT"/>
</dbReference>
<evidence type="ECO:0000256" key="1">
    <source>
        <dbReference type="ARBA" id="ARBA00004771"/>
    </source>
</evidence>
<protein>
    <recommendedName>
        <fullName evidence="4 11">Diacylglycerol O-acyltransferase</fullName>
        <ecNumber evidence="4 11">2.3.1.20</ecNumber>
    </recommendedName>
</protein>
<name>A0A502EHU1_9MYCO</name>
<dbReference type="NCBIfam" id="TIGR02946">
    <property type="entry name" value="acyl_WS_DGAT"/>
    <property type="match status" value="1"/>
</dbReference>
<keyword evidence="6 11" id="KW-0808">Transferase</keyword>
<evidence type="ECO:0000256" key="7">
    <source>
        <dbReference type="ARBA" id="ARBA00022798"/>
    </source>
</evidence>
<reference evidence="15 16" key="1">
    <citation type="journal article" date="2019" name="Environ. Microbiol.">
        <title>Species interactions and distinct microbial communities in high Arctic permafrost affected cryosols are associated with the CH4 and CO2 gas fluxes.</title>
        <authorList>
            <person name="Altshuler I."/>
            <person name="Hamel J."/>
            <person name="Turney S."/>
            <person name="Magnuson E."/>
            <person name="Levesque R."/>
            <person name="Greer C."/>
            <person name="Whyte L.G."/>
        </authorList>
    </citation>
    <scope>NUCLEOTIDE SEQUENCE [LARGE SCALE GENOMIC DNA]</scope>
    <source>
        <strain evidence="15 16">S5.20</strain>
    </source>
</reference>
<keyword evidence="9 11" id="KW-0012">Acyltransferase</keyword>
<dbReference type="GO" id="GO:0019432">
    <property type="term" value="P:triglyceride biosynthetic process"/>
    <property type="evidence" value="ECO:0007669"/>
    <property type="project" value="UniProtKB-UniPathway"/>
</dbReference>
<dbReference type="GO" id="GO:0071731">
    <property type="term" value="P:response to nitric oxide"/>
    <property type="evidence" value="ECO:0007669"/>
    <property type="project" value="TreeGrafter"/>
</dbReference>
<evidence type="ECO:0000256" key="5">
    <source>
        <dbReference type="ARBA" id="ARBA00022516"/>
    </source>
</evidence>
<dbReference type="InterPro" id="IPR009721">
    <property type="entry name" value="O-acyltransferase_WSD1_C"/>
</dbReference>
<dbReference type="Proteomes" id="UP000320095">
    <property type="component" value="Unassembled WGS sequence"/>
</dbReference>
<dbReference type="EC" id="2.3.1.20" evidence="4 11"/>
<evidence type="ECO:0000256" key="10">
    <source>
        <dbReference type="ARBA" id="ARBA00048109"/>
    </source>
</evidence>
<dbReference type="InterPro" id="IPR045034">
    <property type="entry name" value="O-acyltransferase_WSD1-like"/>
</dbReference>
<evidence type="ECO:0000256" key="6">
    <source>
        <dbReference type="ARBA" id="ARBA00022679"/>
    </source>
</evidence>
<evidence type="ECO:0000256" key="9">
    <source>
        <dbReference type="ARBA" id="ARBA00023315"/>
    </source>
</evidence>
<evidence type="ECO:0000256" key="12">
    <source>
        <dbReference type="SAM" id="MobiDB-lite"/>
    </source>
</evidence>
<feature type="region of interest" description="Disordered" evidence="12">
    <location>
        <begin position="463"/>
        <end position="484"/>
    </location>
</feature>
<keyword evidence="8 11" id="KW-0443">Lipid metabolism</keyword>
<dbReference type="PANTHER" id="PTHR31650">
    <property type="entry name" value="O-ACYLTRANSFERASE (WSD1-LIKE) FAMILY PROTEIN"/>
    <property type="match status" value="1"/>
</dbReference>
<dbReference type="Pfam" id="PF03007">
    <property type="entry name" value="WS_DGAT_cat"/>
    <property type="match status" value="1"/>
</dbReference>
<feature type="compositionally biased region" description="Low complexity" evidence="12">
    <location>
        <begin position="465"/>
        <end position="477"/>
    </location>
</feature>
<comment type="pathway">
    <text evidence="2">Lipid metabolism.</text>
</comment>
<dbReference type="GO" id="GO:0001666">
    <property type="term" value="P:response to hypoxia"/>
    <property type="evidence" value="ECO:0007669"/>
    <property type="project" value="TreeGrafter"/>
</dbReference>
<dbReference type="InterPro" id="IPR004255">
    <property type="entry name" value="O-acyltransferase_WSD1_N"/>
</dbReference>
<dbReference type="OrthoDB" id="9810950at2"/>
<dbReference type="GO" id="GO:0051701">
    <property type="term" value="P:biological process involved in interaction with host"/>
    <property type="evidence" value="ECO:0007669"/>
    <property type="project" value="TreeGrafter"/>
</dbReference>
<evidence type="ECO:0000256" key="11">
    <source>
        <dbReference type="RuleBase" id="RU361241"/>
    </source>
</evidence>
<evidence type="ECO:0000259" key="13">
    <source>
        <dbReference type="Pfam" id="PF03007"/>
    </source>
</evidence>
<accession>A0A502EHU1</accession>
<proteinExistence type="inferred from homology"/>
<gene>
    <name evidence="15" type="ORF">EAH80_01470</name>
</gene>
<evidence type="ECO:0000256" key="4">
    <source>
        <dbReference type="ARBA" id="ARBA00013244"/>
    </source>
</evidence>
<evidence type="ECO:0000313" key="15">
    <source>
        <dbReference type="EMBL" id="TPG36649.1"/>
    </source>
</evidence>
<keyword evidence="16" id="KW-1185">Reference proteome</keyword>
<dbReference type="UniPathway" id="UPA00282"/>